<evidence type="ECO:0000313" key="3">
    <source>
        <dbReference type="EMBL" id="OQO06645.1"/>
    </source>
</evidence>
<reference evidence="4" key="1">
    <citation type="submission" date="2017-03" db="EMBL/GenBank/DDBJ databases">
        <title>Genomes of endolithic fungi from Antarctica.</title>
        <authorList>
            <person name="Coleine C."/>
            <person name="Masonjones S."/>
            <person name="Stajich J.E."/>
        </authorList>
    </citation>
    <scope>NUCLEOTIDE SEQUENCE [LARGE SCALE GENOMIC DNA]</scope>
    <source>
        <strain evidence="4">CCFEE 5527</strain>
    </source>
</reference>
<protein>
    <recommendedName>
        <fullName evidence="2">Phosphatidylinositol-specific phospholipase C X domain-containing protein</fullName>
    </recommendedName>
</protein>
<dbReference type="STRING" id="1507870.A0A1V8T5F6"/>
<dbReference type="OrthoDB" id="1046782at2759"/>
<dbReference type="InterPro" id="IPR017946">
    <property type="entry name" value="PLC-like_Pdiesterase_TIM-brl"/>
</dbReference>
<evidence type="ECO:0000313" key="4">
    <source>
        <dbReference type="Proteomes" id="UP000192596"/>
    </source>
</evidence>
<proteinExistence type="predicted"/>
<dbReference type="CDD" id="cd08586">
    <property type="entry name" value="PI-PLCc_BcPLC_like"/>
    <property type="match status" value="1"/>
</dbReference>
<keyword evidence="1" id="KW-0472">Membrane</keyword>
<dbReference type="PANTHER" id="PTHR13593">
    <property type="match status" value="1"/>
</dbReference>
<dbReference type="Proteomes" id="UP000192596">
    <property type="component" value="Unassembled WGS sequence"/>
</dbReference>
<keyword evidence="1" id="KW-0812">Transmembrane</keyword>
<evidence type="ECO:0000259" key="2">
    <source>
        <dbReference type="SMART" id="SM00148"/>
    </source>
</evidence>
<comment type="caution">
    <text evidence="3">The sequence shown here is derived from an EMBL/GenBank/DDBJ whole genome shotgun (WGS) entry which is preliminary data.</text>
</comment>
<dbReference type="InterPro" id="IPR000909">
    <property type="entry name" value="PLipase_C_PInositol-sp_X_dom"/>
</dbReference>
<sequence length="410" mass="46630">MVATWLTKPPLLNRSLELPELEKGCATSVSLNETQTFRRQDRKAPLTSTAWMALLKDDTPLSALTIPGTHDSAAYTYKVPFVTTQTMDFKGQLDAGIRYFDLRCGLRNDIVEMVHGTAFLGLRLEDVLMTMYLWLLSHPTEALIAQIKRDRQEENSIISFPQAIISLISSKPEHWRTANNTPTLGEARGRIQLFRRFTGPSLWAFGIDVSRWQDNPETPFTIHNWNGVQLTIQDHYAFPDPESLPSLITKKGGDISNLLEKAASDTNPQHWYINFTSGFEFNLYYQIPPKKLALGGWWVFRWEDGINKRLGGYLSTRGRRRLGIVAMDFPEAGAEDLPLTVLKMNFGSQSVPAWRSWALALCAMMLMLMSLAMYSLAWDWPTGYWRLFRVDLCAWSPNGLEPLACKMSLL</sequence>
<feature type="transmembrane region" description="Helical" evidence="1">
    <location>
        <begin position="357"/>
        <end position="377"/>
    </location>
</feature>
<dbReference type="Gene3D" id="3.20.20.190">
    <property type="entry name" value="Phosphatidylinositol (PI) phosphodiesterase"/>
    <property type="match status" value="1"/>
</dbReference>
<dbReference type="EMBL" id="NAJO01000016">
    <property type="protein sequence ID" value="OQO06645.1"/>
    <property type="molecule type" value="Genomic_DNA"/>
</dbReference>
<dbReference type="SMART" id="SM00148">
    <property type="entry name" value="PLCXc"/>
    <property type="match status" value="1"/>
</dbReference>
<accession>A0A1V8T5F6</accession>
<gene>
    <name evidence="3" type="ORF">B0A48_08432</name>
</gene>
<dbReference type="PROSITE" id="PS50007">
    <property type="entry name" value="PIPLC_X_DOMAIN"/>
    <property type="match status" value="1"/>
</dbReference>
<dbReference type="GO" id="GO:0006629">
    <property type="term" value="P:lipid metabolic process"/>
    <property type="evidence" value="ECO:0007669"/>
    <property type="project" value="InterPro"/>
</dbReference>
<dbReference type="PANTHER" id="PTHR13593:SF113">
    <property type="entry name" value="SI:DKEY-266F7.9"/>
    <property type="match status" value="1"/>
</dbReference>
<evidence type="ECO:0000256" key="1">
    <source>
        <dbReference type="SAM" id="Phobius"/>
    </source>
</evidence>
<dbReference type="SUPFAM" id="SSF51695">
    <property type="entry name" value="PLC-like phosphodiesterases"/>
    <property type="match status" value="1"/>
</dbReference>
<organism evidence="3 4">
    <name type="scientific">Cryoendolithus antarcticus</name>
    <dbReference type="NCBI Taxonomy" id="1507870"/>
    <lineage>
        <taxon>Eukaryota</taxon>
        <taxon>Fungi</taxon>
        <taxon>Dikarya</taxon>
        <taxon>Ascomycota</taxon>
        <taxon>Pezizomycotina</taxon>
        <taxon>Dothideomycetes</taxon>
        <taxon>Dothideomycetidae</taxon>
        <taxon>Cladosporiales</taxon>
        <taxon>Cladosporiaceae</taxon>
        <taxon>Cryoendolithus</taxon>
    </lineage>
</organism>
<dbReference type="InParanoid" id="A0A1V8T5F6"/>
<keyword evidence="4" id="KW-1185">Reference proteome</keyword>
<name>A0A1V8T5F6_9PEZI</name>
<keyword evidence="1" id="KW-1133">Transmembrane helix</keyword>
<dbReference type="Pfam" id="PF00388">
    <property type="entry name" value="PI-PLC-X"/>
    <property type="match status" value="1"/>
</dbReference>
<dbReference type="InterPro" id="IPR051057">
    <property type="entry name" value="PI-PLC_domain"/>
</dbReference>
<dbReference type="AlphaFoldDB" id="A0A1V8T5F6"/>
<dbReference type="GO" id="GO:0008081">
    <property type="term" value="F:phosphoric diester hydrolase activity"/>
    <property type="evidence" value="ECO:0007669"/>
    <property type="project" value="InterPro"/>
</dbReference>
<feature type="domain" description="Phosphatidylinositol-specific phospholipase C X" evidence="2">
    <location>
        <begin position="57"/>
        <end position="196"/>
    </location>
</feature>